<organism evidence="1 2">
    <name type="scientific">Kibdelosporangium lantanae</name>
    <dbReference type="NCBI Taxonomy" id="1497396"/>
    <lineage>
        <taxon>Bacteria</taxon>
        <taxon>Bacillati</taxon>
        <taxon>Actinomycetota</taxon>
        <taxon>Actinomycetes</taxon>
        <taxon>Pseudonocardiales</taxon>
        <taxon>Pseudonocardiaceae</taxon>
        <taxon>Kibdelosporangium</taxon>
    </lineage>
</organism>
<evidence type="ECO:0000313" key="2">
    <source>
        <dbReference type="Proteomes" id="UP001597045"/>
    </source>
</evidence>
<dbReference type="InterPro" id="IPR036188">
    <property type="entry name" value="FAD/NAD-bd_sf"/>
</dbReference>
<accession>A0ABW3M8N7</accession>
<dbReference type="Proteomes" id="UP001597045">
    <property type="component" value="Unassembled WGS sequence"/>
</dbReference>
<dbReference type="Gene3D" id="3.50.50.60">
    <property type="entry name" value="FAD/NAD(P)-binding domain"/>
    <property type="match status" value="1"/>
</dbReference>
<reference evidence="2" key="1">
    <citation type="journal article" date="2019" name="Int. J. Syst. Evol. Microbiol.">
        <title>The Global Catalogue of Microorganisms (GCM) 10K type strain sequencing project: providing services to taxonomists for standard genome sequencing and annotation.</title>
        <authorList>
            <consortium name="The Broad Institute Genomics Platform"/>
            <consortium name="The Broad Institute Genome Sequencing Center for Infectious Disease"/>
            <person name="Wu L."/>
            <person name="Ma J."/>
        </authorList>
    </citation>
    <scope>NUCLEOTIDE SEQUENCE [LARGE SCALE GENOMIC DNA]</scope>
    <source>
        <strain evidence="2">JCM 31486</strain>
    </source>
</reference>
<keyword evidence="2" id="KW-1185">Reference proteome</keyword>
<comment type="caution">
    <text evidence="1">The sequence shown here is derived from an EMBL/GenBank/DDBJ whole genome shotgun (WGS) entry which is preliminary data.</text>
</comment>
<sequence>MLETWLRARDVRHQVEITFTTYEQSFVQAFGPKLHELVTEEFAVRGITGHTGWRVMEAGLHAGARLLAH</sequence>
<proteinExistence type="predicted"/>
<gene>
    <name evidence="1" type="ORF">ACFQ1S_12760</name>
</gene>
<dbReference type="EMBL" id="JBHTIS010000627">
    <property type="protein sequence ID" value="MFD1046363.1"/>
    <property type="molecule type" value="Genomic_DNA"/>
</dbReference>
<protein>
    <submittedName>
        <fullName evidence="1">Uncharacterized protein</fullName>
    </submittedName>
</protein>
<evidence type="ECO:0000313" key="1">
    <source>
        <dbReference type="EMBL" id="MFD1046363.1"/>
    </source>
</evidence>
<name>A0ABW3M8N7_9PSEU</name>